<sequence>MEPATESATPLLDPADPRHAHVAHRLTTEPIVWLTTVGADGRPHPVPVWFLFADPDVVIFSRPDTAKVGRLRDRSAVALSLDTAGGGADVLTADGDAALTGEPPAAETAAFGEKYRPLLGDQDLAGWRSVFAQPVRVRLRRVTAWWPGPDGLERVVLPGNIGVG</sequence>
<comment type="caution">
    <text evidence="3">The sequence shown here is derived from an EMBL/GenBank/DDBJ whole genome shotgun (WGS) entry which is preliminary data.</text>
</comment>
<evidence type="ECO:0000313" key="3">
    <source>
        <dbReference type="EMBL" id="MEQ3553220.1"/>
    </source>
</evidence>
<reference evidence="3 4" key="1">
    <citation type="submission" date="2024-03" db="EMBL/GenBank/DDBJ databases">
        <title>Draft genome sequence of Pseudonocardia nematodicida JCM 31783.</title>
        <authorList>
            <person name="Butdee W."/>
            <person name="Duangmal K."/>
        </authorList>
    </citation>
    <scope>NUCLEOTIDE SEQUENCE [LARGE SCALE GENOMIC DNA]</scope>
    <source>
        <strain evidence="3 4">JCM 31783</strain>
    </source>
</reference>
<evidence type="ECO:0000259" key="2">
    <source>
        <dbReference type="Pfam" id="PF01243"/>
    </source>
</evidence>
<dbReference type="InterPro" id="IPR011576">
    <property type="entry name" value="Pyridox_Oxase_N"/>
</dbReference>
<dbReference type="PANTHER" id="PTHR35176">
    <property type="entry name" value="HEME OXYGENASE HI_0854-RELATED"/>
    <property type="match status" value="1"/>
</dbReference>
<feature type="domain" description="Pyridoxamine 5'-phosphate oxidase N-terminal" evidence="2">
    <location>
        <begin position="22"/>
        <end position="115"/>
    </location>
</feature>
<dbReference type="InterPro" id="IPR012349">
    <property type="entry name" value="Split_barrel_FMN-bd"/>
</dbReference>
<accession>A0ABV1KFG3</accession>
<keyword evidence="1" id="KW-0560">Oxidoreductase</keyword>
<dbReference type="Gene3D" id="2.30.110.10">
    <property type="entry name" value="Electron Transport, Fmn-binding Protein, Chain A"/>
    <property type="match status" value="1"/>
</dbReference>
<evidence type="ECO:0000256" key="1">
    <source>
        <dbReference type="ARBA" id="ARBA00023002"/>
    </source>
</evidence>
<protein>
    <submittedName>
        <fullName evidence="3">Pyridoxamine 5'-phosphate oxidase family protein</fullName>
    </submittedName>
</protein>
<name>A0ABV1KFG3_9PSEU</name>
<dbReference type="PANTHER" id="PTHR35176:SF6">
    <property type="entry name" value="HEME OXYGENASE HI_0854-RELATED"/>
    <property type="match status" value="1"/>
</dbReference>
<dbReference type="InterPro" id="IPR052019">
    <property type="entry name" value="F420H2_bilvrd_red/Heme_oxyg"/>
</dbReference>
<proteinExistence type="predicted"/>
<evidence type="ECO:0000313" key="4">
    <source>
        <dbReference type="Proteomes" id="UP001494902"/>
    </source>
</evidence>
<dbReference type="SUPFAM" id="SSF50475">
    <property type="entry name" value="FMN-binding split barrel"/>
    <property type="match status" value="1"/>
</dbReference>
<dbReference type="EMBL" id="JBEDNQ010000010">
    <property type="protein sequence ID" value="MEQ3553220.1"/>
    <property type="molecule type" value="Genomic_DNA"/>
</dbReference>
<organism evidence="3 4">
    <name type="scientific">Pseudonocardia nematodicida</name>
    <dbReference type="NCBI Taxonomy" id="1206997"/>
    <lineage>
        <taxon>Bacteria</taxon>
        <taxon>Bacillati</taxon>
        <taxon>Actinomycetota</taxon>
        <taxon>Actinomycetes</taxon>
        <taxon>Pseudonocardiales</taxon>
        <taxon>Pseudonocardiaceae</taxon>
        <taxon>Pseudonocardia</taxon>
    </lineage>
</organism>
<dbReference type="RefSeq" id="WP_349300292.1">
    <property type="nucleotide sequence ID" value="NZ_JBEDNQ010000010.1"/>
</dbReference>
<dbReference type="Proteomes" id="UP001494902">
    <property type="component" value="Unassembled WGS sequence"/>
</dbReference>
<gene>
    <name evidence="3" type="ORF">WIS52_22350</name>
</gene>
<keyword evidence="4" id="KW-1185">Reference proteome</keyword>
<dbReference type="Pfam" id="PF01243">
    <property type="entry name" value="PNPOx_N"/>
    <property type="match status" value="1"/>
</dbReference>